<dbReference type="Proteomes" id="UP000805193">
    <property type="component" value="Unassembled WGS sequence"/>
</dbReference>
<keyword evidence="2" id="KW-1185">Reference proteome</keyword>
<reference evidence="1 2" key="1">
    <citation type="journal article" date="2020" name="Cell">
        <title>Large-Scale Comparative Analyses of Tick Genomes Elucidate Their Genetic Diversity and Vector Capacities.</title>
        <authorList>
            <consortium name="Tick Genome and Microbiome Consortium (TIGMIC)"/>
            <person name="Jia N."/>
            <person name="Wang J."/>
            <person name="Shi W."/>
            <person name="Du L."/>
            <person name="Sun Y."/>
            <person name="Zhan W."/>
            <person name="Jiang J.F."/>
            <person name="Wang Q."/>
            <person name="Zhang B."/>
            <person name="Ji P."/>
            <person name="Bell-Sakyi L."/>
            <person name="Cui X.M."/>
            <person name="Yuan T.T."/>
            <person name="Jiang B.G."/>
            <person name="Yang W.F."/>
            <person name="Lam T.T."/>
            <person name="Chang Q.C."/>
            <person name="Ding S.J."/>
            <person name="Wang X.J."/>
            <person name="Zhu J.G."/>
            <person name="Ruan X.D."/>
            <person name="Zhao L."/>
            <person name="Wei J.T."/>
            <person name="Ye R.Z."/>
            <person name="Que T.C."/>
            <person name="Du C.H."/>
            <person name="Zhou Y.H."/>
            <person name="Cheng J.X."/>
            <person name="Dai P.F."/>
            <person name="Guo W.B."/>
            <person name="Han X.H."/>
            <person name="Huang E.J."/>
            <person name="Li L.F."/>
            <person name="Wei W."/>
            <person name="Gao Y.C."/>
            <person name="Liu J.Z."/>
            <person name="Shao H.Z."/>
            <person name="Wang X."/>
            <person name="Wang C.C."/>
            <person name="Yang T.C."/>
            <person name="Huo Q.B."/>
            <person name="Li W."/>
            <person name="Chen H.Y."/>
            <person name="Chen S.E."/>
            <person name="Zhou L.G."/>
            <person name="Ni X.B."/>
            <person name="Tian J.H."/>
            <person name="Sheng Y."/>
            <person name="Liu T."/>
            <person name="Pan Y.S."/>
            <person name="Xia L.Y."/>
            <person name="Li J."/>
            <person name="Zhao F."/>
            <person name="Cao W.C."/>
        </authorList>
    </citation>
    <scope>NUCLEOTIDE SEQUENCE [LARGE SCALE GENOMIC DNA]</scope>
    <source>
        <strain evidence="1">Iper-2018</strain>
    </source>
</reference>
<organism evidence="1 2">
    <name type="scientific">Ixodes persulcatus</name>
    <name type="common">Taiga tick</name>
    <dbReference type="NCBI Taxonomy" id="34615"/>
    <lineage>
        <taxon>Eukaryota</taxon>
        <taxon>Metazoa</taxon>
        <taxon>Ecdysozoa</taxon>
        <taxon>Arthropoda</taxon>
        <taxon>Chelicerata</taxon>
        <taxon>Arachnida</taxon>
        <taxon>Acari</taxon>
        <taxon>Parasitiformes</taxon>
        <taxon>Ixodida</taxon>
        <taxon>Ixodoidea</taxon>
        <taxon>Ixodidae</taxon>
        <taxon>Ixodinae</taxon>
        <taxon>Ixodes</taxon>
    </lineage>
</organism>
<sequence length="346" mass="38352">MRFVADLTMTWSRRESLQALHADRRVGMLHRLPGQVPAGLVDPMRPTRAAGDHLPVTISVQRHLPSHGATAPLCTSGACRAAGPDAPLAPSPTTHPVRECRCRVAVKLKQALAGVAAVHMKCLLAIFQTASHGGSLLLAVGATEFGTSSELPRSVCFKEAHEGPPFREHLPAKRRKVLPYACDPSATSDDSNEASPEPAAEPSPNVLRRNDRRRLCTTRWCCCESRCGSMPTPVESVCCQEQKKVKEMAGSLPCITEHRLFELYCLNQDILDLEYKKLRVCRPLSTRNIKQINAKYRYTAYCQFVWWVHGKLGKENRVTLPSCVVTRVRKEFPAPNPADYTGFMES</sequence>
<proteinExistence type="predicted"/>
<name>A0AC60P9W8_IXOPE</name>
<protein>
    <submittedName>
        <fullName evidence="1">Uncharacterized protein</fullName>
    </submittedName>
</protein>
<evidence type="ECO:0000313" key="2">
    <source>
        <dbReference type="Proteomes" id="UP000805193"/>
    </source>
</evidence>
<evidence type="ECO:0000313" key="1">
    <source>
        <dbReference type="EMBL" id="KAG0416301.1"/>
    </source>
</evidence>
<comment type="caution">
    <text evidence="1">The sequence shown here is derived from an EMBL/GenBank/DDBJ whole genome shotgun (WGS) entry which is preliminary data.</text>
</comment>
<accession>A0AC60P9W8</accession>
<dbReference type="EMBL" id="JABSTQ010010963">
    <property type="protein sequence ID" value="KAG0416301.1"/>
    <property type="molecule type" value="Genomic_DNA"/>
</dbReference>
<gene>
    <name evidence="1" type="ORF">HPB47_006517</name>
</gene>